<evidence type="ECO:0000256" key="1">
    <source>
        <dbReference type="SAM" id="MobiDB-lite"/>
    </source>
</evidence>
<gene>
    <name evidence="2" type="ORF">LCGC14_0863100</name>
</gene>
<sequence>MPLLSGDGTPLPKLTGTLKLKKRTGFFDSFETPDKRLRRIRTLKQSETRQKTHHTLDSVLPAFQAAKVRRGLEQRVRTSEDKDSSRGLFRDIIGERRKRDDEERRAQELDIAAARSRFRDIEERQQPLSVESAEDILKGKKRIALERFKKVEQRQQPSKKPGLERFLPSGVDIVVTDKDARFDEKTGNVHISRKILKSPGGPGTVAHEGAHATLARLPNREATLTKLNAAFNALSDEEKDSFFALAQSTLGQEGQGTRENRYTVGGPEELFADITAVSMLKGDTRIPSTLVDAITPADKKVTDLRIEHQFRRQEEINKQFEQREVTPSLATINDAPEFPEPPDVPVGEPFNYKLTAIGPPIGPKKYEWVKIDSKPSSSPGTQNRFEELLDNNIEEYEGTFGTIPKFGSQAYETAEKRALETWNNEQAHISDSVVAERKVGLFKNSRELRAKEEIKSSGIKSKFDIVIDSITNEVATEFVRGGIPLEGGGKMGVGEKQALKFAKETVKTFLNEVEKDIRDDLGDGASDQEVREHLYRTLNVQKHLTEILDSWGFPRGEGINIPPSALEEALRRDSEEVEELFKGFPGKPGLIKSVTNLFSKEWIPTLETPAILAGEVKGQAFLSLEDVHSIGQKSLADPAAAFLLRGTIPTPQMGPEKEGLEFSAQIKSIETETGLAGVVRGVELGTELQTGQKDTTISEFLRSQLAEDIVSEVISPEYIALALPFATVGTARFASPLAKSIKVAANLLFTGVEPNLLRGTFRGLSAFAKDPRTISNIPEAIKGTRLFQRGAEHIRAVRAGDVNWWGSSATPRLGDDAERLLSQTQKGLDNFTTTEIRTIAETEGVVTKGLSRSTILEKLFEKQYFRQIQADNSSLLSKIIDDIENGREIDSRYIPLVEAIKEDLATGRKVADILKDGLNVRRAPLALQPGTSILYHGTTSLDEADILKRGLPAETPMATDRKIAEEFATARAKAAGGEPRVFTVRVRNSTLTPAVEAGHRSNVVNRVITTTSNIDDSLSPAMRAVVRAERVGEEVVFNTIRGPLNEEFRALKTAVQEGRATEEQIERANLLRRLLNAGEKELNDTLRVLAEGDIGIRIAEGASKSRVLTSISEAIDTPVSSWGIVKGWASETGGGTFEGISELFRRKSSNELVNNALRNVAIGDHPGVPLHRLRISVNDILREPLASEVLDLATTSDLIILAKADRVLVRTESNIRGLLTMKQGVLEDLAQTVMLRSEYVGAGPKTLRNLLRKVVTDSRKIRERLKNTAFPNINKLLKQSIPTATTARAQKQLLNAFDVEFGTIAAREKELKKYTNMLNARRTRTKDPFIKQVLKEDAEFAEWSFKMQNVKDFKDPIWVAGQKEVVSMLKSIMKGHRGGVKARMKKLPIDTAKELASDVQNHLKALGGKLSKIEREAFTERLMTMRLDMHDASILGKEELRFDAGRRMKVLIESSGHPKSDINKSFKAISILVETAKTPPGELLMALERTMGKDALSQLLSARRLSERGAEVLYDVVGIPRMLMTTFDISAPMRQGVLLAPGHPRIFGGAFKDAIKVFFSEKNAVQLNDALTYGRGTVKLQGREAQDLFALGEEMGLYLAPWDAMGSAISISTREEAFMTRLARMIPGIKMSERSYILFLNKLRADVFDSTIRSWAKAKKAPSKDEMFQIAHFINVATGRGSVKALPESVKSLMPIINMTMFSPRLAISRFQSVGSLGHALVTPGSKASRLIIKDMSTFVGTGMAVQTIGWLGGLWDLEFDPTKADFGKIRIGNTSFDFWGGFKPYVTYFARMSKDIASGDFDRLDNTLTQLARSKLSPISGGIWDVVSGHDFLGRPIQWNTLDFDNIFIQRMIPLVAQDAIEAWDNSEFKALETGLATVGAFFGIGVVTYRRLFEEREEILNEISQEKYGLDFNDENLSKVQLKSIKEDARTLEIEKDIDKQNEGRKNEFEERMAVETDKLKQWTEEGKVINEETGEIESRQDSTQSQDNSLLNSGVLSGRNWISKYQDRQAGFHRYQEGLRSGLGISFADDESTNAVDMAVGAFFDITPSQFLDEQRMPIWDEYFAAKDKARLVAIAAGRASDLIDPERGEAQVEKYLSPTEDDPVVLQFKEAQTTRDSLSELSKYRFLDVNQSNQVDELLEKVKEVTANARERGIKITHRQFLKNILQSIPSDHPLYKVVAVAFLRKTEDTREQVWNPERDQLVLDNPESVRFYISLYKNMSEVNKLRFLERHSTKYFSNNFIEEEGLHPDF</sequence>
<feature type="compositionally biased region" description="Basic and acidic residues" evidence="1">
    <location>
        <begin position="1974"/>
        <end position="1983"/>
    </location>
</feature>
<reference evidence="2" key="1">
    <citation type="journal article" date="2015" name="Nature">
        <title>Complex archaea that bridge the gap between prokaryotes and eukaryotes.</title>
        <authorList>
            <person name="Spang A."/>
            <person name="Saw J.H."/>
            <person name="Jorgensen S.L."/>
            <person name="Zaremba-Niedzwiedzka K."/>
            <person name="Martijn J."/>
            <person name="Lind A.E."/>
            <person name="van Eijk R."/>
            <person name="Schleper C."/>
            <person name="Guy L."/>
            <person name="Ettema T.J."/>
        </authorList>
    </citation>
    <scope>NUCLEOTIDE SEQUENCE</scope>
</reference>
<evidence type="ECO:0008006" key="3">
    <source>
        <dbReference type="Google" id="ProtNLM"/>
    </source>
</evidence>
<feature type="compositionally biased region" description="Polar residues" evidence="1">
    <location>
        <begin position="1984"/>
        <end position="1993"/>
    </location>
</feature>
<organism evidence="2">
    <name type="scientific">marine sediment metagenome</name>
    <dbReference type="NCBI Taxonomy" id="412755"/>
    <lineage>
        <taxon>unclassified sequences</taxon>
        <taxon>metagenomes</taxon>
        <taxon>ecological metagenomes</taxon>
    </lineage>
</organism>
<proteinExistence type="predicted"/>
<evidence type="ECO:0000313" key="2">
    <source>
        <dbReference type="EMBL" id="KKN27592.1"/>
    </source>
</evidence>
<comment type="caution">
    <text evidence="2">The sequence shown here is derived from an EMBL/GenBank/DDBJ whole genome shotgun (WGS) entry which is preliminary data.</text>
</comment>
<protein>
    <recommendedName>
        <fullName evidence="3">Large polyvalent protein associated domain-containing protein</fullName>
    </recommendedName>
</protein>
<dbReference type="EMBL" id="LAZR01002623">
    <property type="protein sequence ID" value="KKN27592.1"/>
    <property type="molecule type" value="Genomic_DNA"/>
</dbReference>
<feature type="region of interest" description="Disordered" evidence="1">
    <location>
        <begin position="1974"/>
        <end position="1993"/>
    </location>
</feature>
<name>A0A0F9PSA6_9ZZZZ</name>
<accession>A0A0F9PSA6</accession>